<sequence>MNINVVAEDCNCSKSSIVKFCKELGLEGFKELIRILMWEYSIFKVIDNKIDSNNLNIKYFSQIEENINNLKNNNFNTFLKVSELIKKM</sequence>
<dbReference type="Gene3D" id="1.10.10.10">
    <property type="entry name" value="Winged helix-like DNA-binding domain superfamily/Winged helix DNA-binding domain"/>
    <property type="match status" value="1"/>
</dbReference>
<dbReference type="Pfam" id="PF01418">
    <property type="entry name" value="HTH_6"/>
    <property type="match status" value="1"/>
</dbReference>
<evidence type="ECO:0000259" key="1">
    <source>
        <dbReference type="PROSITE" id="PS51071"/>
    </source>
</evidence>
<name>A0A0K1W1J9_9MOLU</name>
<dbReference type="Proteomes" id="UP000067476">
    <property type="component" value="Chromosome"/>
</dbReference>
<organism evidence="2 3">
    <name type="scientific">Spiroplasma litorale</name>
    <dbReference type="NCBI Taxonomy" id="216942"/>
    <lineage>
        <taxon>Bacteria</taxon>
        <taxon>Bacillati</taxon>
        <taxon>Mycoplasmatota</taxon>
        <taxon>Mollicutes</taxon>
        <taxon>Entomoplasmatales</taxon>
        <taxon>Spiroplasmataceae</taxon>
        <taxon>Spiroplasma</taxon>
    </lineage>
</organism>
<evidence type="ECO:0000313" key="3">
    <source>
        <dbReference type="Proteomes" id="UP000067476"/>
    </source>
</evidence>
<accession>A0A0K1W1J9</accession>
<dbReference type="EMBL" id="CP012357">
    <property type="protein sequence ID" value="AKX34199.1"/>
    <property type="molecule type" value="Genomic_DNA"/>
</dbReference>
<dbReference type="STRING" id="216942.SLITO_v1c05610"/>
<reference evidence="2 3" key="1">
    <citation type="journal article" date="2015" name="Genome Announc.">
        <title>Complete Genome Sequence of Spiroplasma litorale TN-1T (DSM 21781), a Bacterium Isolated from a Green-Eyed Horsefly (Tabanus nigrovittatus).</title>
        <authorList>
            <person name="Lo W.S."/>
            <person name="Lai Y.C."/>
            <person name="Lien Y.W."/>
            <person name="Wang T.H."/>
            <person name="Kuo C.H."/>
        </authorList>
    </citation>
    <scope>NUCLEOTIDE SEQUENCE [LARGE SCALE GENOMIC DNA]</scope>
    <source>
        <strain evidence="2 3">TN-1</strain>
    </source>
</reference>
<dbReference type="PATRIC" id="fig|216942.3.peg.564"/>
<dbReference type="GO" id="GO:0003700">
    <property type="term" value="F:DNA-binding transcription factor activity"/>
    <property type="evidence" value="ECO:0007669"/>
    <property type="project" value="InterPro"/>
</dbReference>
<dbReference type="AlphaFoldDB" id="A0A0K1W1J9"/>
<protein>
    <recommendedName>
        <fullName evidence="1">HTH rpiR-type domain-containing protein</fullName>
    </recommendedName>
</protein>
<keyword evidence="3" id="KW-1185">Reference proteome</keyword>
<proteinExistence type="predicted"/>
<gene>
    <name evidence="2" type="ORF">SLITO_v1c05610</name>
</gene>
<dbReference type="InterPro" id="IPR036388">
    <property type="entry name" value="WH-like_DNA-bd_sf"/>
</dbReference>
<dbReference type="KEGG" id="sll:SLITO_v1c05610"/>
<dbReference type="SUPFAM" id="SSF46689">
    <property type="entry name" value="Homeodomain-like"/>
    <property type="match status" value="1"/>
</dbReference>
<dbReference type="InterPro" id="IPR009057">
    <property type="entry name" value="Homeodomain-like_sf"/>
</dbReference>
<feature type="domain" description="HTH rpiR-type" evidence="1">
    <location>
        <begin position="1"/>
        <end position="43"/>
    </location>
</feature>
<dbReference type="PROSITE" id="PS51071">
    <property type="entry name" value="HTH_RPIR"/>
    <property type="match status" value="1"/>
</dbReference>
<dbReference type="InterPro" id="IPR000281">
    <property type="entry name" value="HTH_RpiR"/>
</dbReference>
<evidence type="ECO:0000313" key="2">
    <source>
        <dbReference type="EMBL" id="AKX34199.1"/>
    </source>
</evidence>